<evidence type="ECO:0000256" key="2">
    <source>
        <dbReference type="ARBA" id="ARBA00022692"/>
    </source>
</evidence>
<keyword evidence="4 5" id="KW-0472">Membrane</keyword>
<evidence type="ECO:0000256" key="5">
    <source>
        <dbReference type="SAM" id="Phobius"/>
    </source>
</evidence>
<keyword evidence="3 5" id="KW-1133">Transmembrane helix</keyword>
<dbReference type="PANTHER" id="PTHR37306:SF1">
    <property type="entry name" value="COLICIN V PRODUCTION PROTEIN"/>
    <property type="match status" value="1"/>
</dbReference>
<keyword evidence="2 5" id="KW-0812">Transmembrane</keyword>
<dbReference type="HOGENOM" id="CLU_092720_3_1_9"/>
<organism evidence="6 7">
    <name type="scientific">Pediococcus claussenii (strain ATCC BAA-344 / DSM 14800 / JCM 18046 / KCTC 3811 / LMG 21948 / P06)</name>
    <dbReference type="NCBI Taxonomy" id="701521"/>
    <lineage>
        <taxon>Bacteria</taxon>
        <taxon>Bacillati</taxon>
        <taxon>Bacillota</taxon>
        <taxon>Bacilli</taxon>
        <taxon>Lactobacillales</taxon>
        <taxon>Lactobacillaceae</taxon>
        <taxon>Pediococcus</taxon>
    </lineage>
</organism>
<evidence type="ECO:0000313" key="6">
    <source>
        <dbReference type="EMBL" id="AEV96054.1"/>
    </source>
</evidence>
<keyword evidence="7" id="KW-1185">Reference proteome</keyword>
<evidence type="ECO:0000256" key="4">
    <source>
        <dbReference type="ARBA" id="ARBA00023136"/>
    </source>
</evidence>
<dbReference type="RefSeq" id="WP_014216248.1">
    <property type="nucleotide sequence ID" value="NC_016605.1"/>
</dbReference>
<feature type="transmembrane region" description="Helical" evidence="5">
    <location>
        <begin position="27"/>
        <end position="44"/>
    </location>
</feature>
<feature type="transmembrane region" description="Helical" evidence="5">
    <location>
        <begin position="108"/>
        <end position="131"/>
    </location>
</feature>
<reference evidence="6 7" key="1">
    <citation type="journal article" date="2012" name="J. Bacteriol.">
        <title>Complete Genome Sequence of the Beer Spoilage Organism Pediococcus claussenii ATCC BAA-344T.</title>
        <authorList>
            <person name="Pittet V."/>
            <person name="Abegunde T."/>
            <person name="Marfleet T."/>
            <person name="Haakensen M."/>
            <person name="Morrow K."/>
            <person name="Jayaprakash T."/>
            <person name="Schroeder K."/>
            <person name="Trost B."/>
            <person name="Byrns S."/>
            <person name="Bergsveinson J."/>
            <person name="Kusalik A."/>
            <person name="Ziola B."/>
        </authorList>
    </citation>
    <scope>NUCLEOTIDE SEQUENCE [LARGE SCALE GENOMIC DNA]</scope>
    <source>
        <strain evidence="6 7">ATCC BAA-344</strain>
    </source>
</reference>
<accession>G8PC76</accession>
<dbReference type="Pfam" id="PF02674">
    <property type="entry name" value="Colicin_V"/>
    <property type="match status" value="1"/>
</dbReference>
<dbReference type="EMBL" id="CP003137">
    <property type="protein sequence ID" value="AEV96054.1"/>
    <property type="molecule type" value="Genomic_DNA"/>
</dbReference>
<dbReference type="GO" id="GO:0009403">
    <property type="term" value="P:toxin biosynthetic process"/>
    <property type="evidence" value="ECO:0007669"/>
    <property type="project" value="InterPro"/>
</dbReference>
<sequence length="175" mass="19503">MLLSIIIVLILLSAIFRGYRRGFILELLYTIGYIAVFIFARFYTTPLSTFLTNSFGGWTKDALENLTIMHSLSFIILMSFGWIIIRAIGRASKMITWLPVIKQVNGLAGGAVAFIISYAVVFIILSVSQFIPNNFYQSQLSESPIAQGIISKTPGISSQILNDYVLHTNQTKKAL</sequence>
<dbReference type="eggNOG" id="COG1286">
    <property type="taxonomic scope" value="Bacteria"/>
</dbReference>
<dbReference type="GO" id="GO:0016020">
    <property type="term" value="C:membrane"/>
    <property type="evidence" value="ECO:0007669"/>
    <property type="project" value="UniProtKB-SubCell"/>
</dbReference>
<evidence type="ECO:0000313" key="7">
    <source>
        <dbReference type="Proteomes" id="UP000005444"/>
    </source>
</evidence>
<evidence type="ECO:0000256" key="1">
    <source>
        <dbReference type="ARBA" id="ARBA00004141"/>
    </source>
</evidence>
<gene>
    <name evidence="6" type="ordered locus">PECL_1843</name>
</gene>
<dbReference type="AlphaFoldDB" id="G8PC76"/>
<feature type="transmembrane region" description="Helical" evidence="5">
    <location>
        <begin position="65"/>
        <end position="88"/>
    </location>
</feature>
<evidence type="ECO:0000256" key="3">
    <source>
        <dbReference type="ARBA" id="ARBA00022989"/>
    </source>
</evidence>
<comment type="subcellular location">
    <subcellularLocation>
        <location evidence="1">Membrane</location>
        <topology evidence="1">Multi-pass membrane protein</topology>
    </subcellularLocation>
</comment>
<dbReference type="PATRIC" id="fig|701521.8.peg.1742"/>
<dbReference type="InterPro" id="IPR003825">
    <property type="entry name" value="Colicin-V_CvpA"/>
</dbReference>
<protein>
    <submittedName>
        <fullName evidence="6">Colicin V production family protein</fullName>
    </submittedName>
</protein>
<dbReference type="KEGG" id="pce:PECL_1843"/>
<dbReference type="PANTHER" id="PTHR37306">
    <property type="entry name" value="COLICIN V PRODUCTION PROTEIN"/>
    <property type="match status" value="1"/>
</dbReference>
<dbReference type="STRING" id="701521.PECL_1843"/>
<dbReference type="Proteomes" id="UP000005444">
    <property type="component" value="Chromosome"/>
</dbReference>
<name>G8PC76_PEDCP</name>
<proteinExistence type="predicted"/>